<keyword evidence="3" id="KW-1185">Reference proteome</keyword>
<keyword evidence="1" id="KW-1133">Transmembrane helix</keyword>
<organism evidence="2 3">
    <name type="scientific">Fonticella tunisiensis</name>
    <dbReference type="NCBI Taxonomy" id="1096341"/>
    <lineage>
        <taxon>Bacteria</taxon>
        <taxon>Bacillati</taxon>
        <taxon>Bacillota</taxon>
        <taxon>Clostridia</taxon>
        <taxon>Eubacteriales</taxon>
        <taxon>Clostridiaceae</taxon>
        <taxon>Fonticella</taxon>
    </lineage>
</organism>
<evidence type="ECO:0000313" key="2">
    <source>
        <dbReference type="EMBL" id="TDT61536.1"/>
    </source>
</evidence>
<sequence>MIIRILIFLAAIAFYISFAAALFLNLGNNRFRKRNDRKMKDKLKNAR</sequence>
<proteinExistence type="predicted"/>
<name>A0A4R7KQY0_9CLOT</name>
<accession>A0A4R7KQY0</accession>
<dbReference type="EMBL" id="SOAZ01000006">
    <property type="protein sequence ID" value="TDT61536.1"/>
    <property type="molecule type" value="Genomic_DNA"/>
</dbReference>
<dbReference type="RefSeq" id="WP_166636349.1">
    <property type="nucleotide sequence ID" value="NZ_SOAZ01000006.1"/>
</dbReference>
<dbReference type="Proteomes" id="UP000295325">
    <property type="component" value="Unassembled WGS sequence"/>
</dbReference>
<protein>
    <submittedName>
        <fullName evidence="2">Uncharacterized protein</fullName>
    </submittedName>
</protein>
<comment type="caution">
    <text evidence="2">The sequence shown here is derived from an EMBL/GenBank/DDBJ whole genome shotgun (WGS) entry which is preliminary data.</text>
</comment>
<feature type="transmembrane region" description="Helical" evidence="1">
    <location>
        <begin position="6"/>
        <end position="27"/>
    </location>
</feature>
<gene>
    <name evidence="2" type="ORF">EDD71_10620</name>
</gene>
<evidence type="ECO:0000256" key="1">
    <source>
        <dbReference type="SAM" id="Phobius"/>
    </source>
</evidence>
<evidence type="ECO:0000313" key="3">
    <source>
        <dbReference type="Proteomes" id="UP000295325"/>
    </source>
</evidence>
<keyword evidence="1" id="KW-0812">Transmembrane</keyword>
<keyword evidence="1" id="KW-0472">Membrane</keyword>
<dbReference type="AlphaFoldDB" id="A0A4R7KQY0"/>
<reference evidence="2 3" key="1">
    <citation type="submission" date="2019-03" db="EMBL/GenBank/DDBJ databases">
        <title>Genomic Encyclopedia of Type Strains, Phase IV (KMG-IV): sequencing the most valuable type-strain genomes for metagenomic binning, comparative biology and taxonomic classification.</title>
        <authorList>
            <person name="Goeker M."/>
        </authorList>
    </citation>
    <scope>NUCLEOTIDE SEQUENCE [LARGE SCALE GENOMIC DNA]</scope>
    <source>
        <strain evidence="2 3">DSM 24455</strain>
    </source>
</reference>